<dbReference type="AlphaFoldDB" id="A0AAE0ZUR6"/>
<reference evidence="2" key="1">
    <citation type="journal article" date="2023" name="G3 (Bethesda)">
        <title>A reference genome for the long-term kleptoplast-retaining sea slug Elysia crispata morphotype clarki.</title>
        <authorList>
            <person name="Eastman K.E."/>
            <person name="Pendleton A.L."/>
            <person name="Shaikh M.A."/>
            <person name="Suttiyut T."/>
            <person name="Ogas R."/>
            <person name="Tomko P."/>
            <person name="Gavelis G."/>
            <person name="Widhalm J.R."/>
            <person name="Wisecaver J.H."/>
        </authorList>
    </citation>
    <scope>NUCLEOTIDE SEQUENCE</scope>
    <source>
        <strain evidence="2">ECLA1</strain>
    </source>
</reference>
<evidence type="ECO:0000313" key="3">
    <source>
        <dbReference type="Proteomes" id="UP001283361"/>
    </source>
</evidence>
<proteinExistence type="predicted"/>
<organism evidence="2 3">
    <name type="scientific">Elysia crispata</name>
    <name type="common">lettuce slug</name>
    <dbReference type="NCBI Taxonomy" id="231223"/>
    <lineage>
        <taxon>Eukaryota</taxon>
        <taxon>Metazoa</taxon>
        <taxon>Spiralia</taxon>
        <taxon>Lophotrochozoa</taxon>
        <taxon>Mollusca</taxon>
        <taxon>Gastropoda</taxon>
        <taxon>Heterobranchia</taxon>
        <taxon>Euthyneura</taxon>
        <taxon>Panpulmonata</taxon>
        <taxon>Sacoglossa</taxon>
        <taxon>Placobranchoidea</taxon>
        <taxon>Plakobranchidae</taxon>
        <taxon>Elysia</taxon>
    </lineage>
</organism>
<keyword evidence="3" id="KW-1185">Reference proteome</keyword>
<evidence type="ECO:0000313" key="2">
    <source>
        <dbReference type="EMBL" id="KAK3775780.1"/>
    </source>
</evidence>
<feature type="compositionally biased region" description="Basic and acidic residues" evidence="1">
    <location>
        <begin position="58"/>
        <end position="68"/>
    </location>
</feature>
<comment type="caution">
    <text evidence="2">The sequence shown here is derived from an EMBL/GenBank/DDBJ whole genome shotgun (WGS) entry which is preliminary data.</text>
</comment>
<gene>
    <name evidence="2" type="ORF">RRG08_047968</name>
</gene>
<sequence length="68" mass="7682">MKGRGKGRQVTGDEWRLHTRGRTMKGRGREISGGYTPEEEQMKGRGREISGGYTPEEEQMKGRGRGDK</sequence>
<protein>
    <submittedName>
        <fullName evidence="2">Uncharacterized protein</fullName>
    </submittedName>
</protein>
<feature type="region of interest" description="Disordered" evidence="1">
    <location>
        <begin position="1"/>
        <end position="68"/>
    </location>
</feature>
<evidence type="ECO:0000256" key="1">
    <source>
        <dbReference type="SAM" id="MobiDB-lite"/>
    </source>
</evidence>
<accession>A0AAE0ZUR6</accession>
<dbReference type="EMBL" id="JAWDGP010003273">
    <property type="protein sequence ID" value="KAK3775780.1"/>
    <property type="molecule type" value="Genomic_DNA"/>
</dbReference>
<name>A0AAE0ZUR6_9GAST</name>
<dbReference type="Proteomes" id="UP001283361">
    <property type="component" value="Unassembled WGS sequence"/>
</dbReference>